<dbReference type="PROSITE" id="PS50067">
    <property type="entry name" value="KINESIN_MOTOR_2"/>
    <property type="match status" value="1"/>
</dbReference>
<evidence type="ECO:0000256" key="9">
    <source>
        <dbReference type="PROSITE-ProRule" id="PRU00283"/>
    </source>
</evidence>
<evidence type="ECO:0000256" key="1">
    <source>
        <dbReference type="ARBA" id="ARBA00004245"/>
    </source>
</evidence>
<proteinExistence type="inferred from homology"/>
<dbReference type="GO" id="GO:0005874">
    <property type="term" value="C:microtubule"/>
    <property type="evidence" value="ECO:0000318"/>
    <property type="project" value="GO_Central"/>
</dbReference>
<dbReference type="InterPro" id="IPR036961">
    <property type="entry name" value="Kinesin_motor_dom_sf"/>
</dbReference>
<dbReference type="PRINTS" id="PR00380">
    <property type="entry name" value="KINESINHEAVY"/>
</dbReference>
<evidence type="ECO:0000259" key="13">
    <source>
        <dbReference type="PROSITE" id="PS50067"/>
    </source>
</evidence>
<feature type="compositionally biased region" description="Polar residues" evidence="12">
    <location>
        <begin position="744"/>
        <end position="755"/>
    </location>
</feature>
<dbReference type="GO" id="GO:0005737">
    <property type="term" value="C:cytoplasm"/>
    <property type="evidence" value="ECO:0000318"/>
    <property type="project" value="GO_Central"/>
</dbReference>
<evidence type="ECO:0000313" key="14">
    <source>
        <dbReference type="EMBL" id="PNR55500.1"/>
    </source>
</evidence>
<dbReference type="PANTHER" id="PTHR47969">
    <property type="entry name" value="CHROMOSOME-ASSOCIATED KINESIN KIF4A-RELATED"/>
    <property type="match status" value="1"/>
</dbReference>
<dbReference type="InterPro" id="IPR027417">
    <property type="entry name" value="P-loop_NTPase"/>
</dbReference>
<dbReference type="Proteomes" id="UP000006727">
    <property type="component" value="Chromosome 4"/>
</dbReference>
<dbReference type="GO" id="GO:0008017">
    <property type="term" value="F:microtubule binding"/>
    <property type="evidence" value="ECO:0000318"/>
    <property type="project" value="GO_Central"/>
</dbReference>
<organism evidence="14">
    <name type="scientific">Physcomitrium patens</name>
    <name type="common">Spreading-leaved earth moss</name>
    <name type="synonym">Physcomitrella patens</name>
    <dbReference type="NCBI Taxonomy" id="3218"/>
    <lineage>
        <taxon>Eukaryota</taxon>
        <taxon>Viridiplantae</taxon>
        <taxon>Streptophyta</taxon>
        <taxon>Embryophyta</taxon>
        <taxon>Bryophyta</taxon>
        <taxon>Bryophytina</taxon>
        <taxon>Bryopsida</taxon>
        <taxon>Funariidae</taxon>
        <taxon>Funariales</taxon>
        <taxon>Funariaceae</taxon>
        <taxon>Physcomitrium</taxon>
    </lineage>
</organism>
<dbReference type="SMART" id="SM00129">
    <property type="entry name" value="KISc"/>
    <property type="match status" value="1"/>
</dbReference>
<protein>
    <recommendedName>
        <fullName evidence="10">Kinesin-like protein</fullName>
    </recommendedName>
</protein>
<dbReference type="PROSITE" id="PS00411">
    <property type="entry name" value="KINESIN_MOTOR_1"/>
    <property type="match status" value="1"/>
</dbReference>
<dbReference type="InterPro" id="IPR001752">
    <property type="entry name" value="Kinesin_motor_dom"/>
</dbReference>
<evidence type="ECO:0000256" key="11">
    <source>
        <dbReference type="SAM" id="Coils"/>
    </source>
</evidence>
<feature type="coiled-coil region" evidence="11">
    <location>
        <begin position="463"/>
        <end position="628"/>
    </location>
</feature>
<evidence type="ECO:0000256" key="6">
    <source>
        <dbReference type="ARBA" id="ARBA00023054"/>
    </source>
</evidence>
<evidence type="ECO:0000313" key="15">
    <source>
        <dbReference type="EnsemblPlants" id="Pp3c4_18000V3.1"/>
    </source>
</evidence>
<keyword evidence="7 9" id="KW-0505">Motor protein</keyword>
<feature type="compositionally biased region" description="Low complexity" evidence="12">
    <location>
        <begin position="11"/>
        <end position="23"/>
    </location>
</feature>
<feature type="compositionally biased region" description="Basic residues" evidence="12">
    <location>
        <begin position="844"/>
        <end position="859"/>
    </location>
</feature>
<dbReference type="Gramene" id="Pp3c4_18000V3.1">
    <property type="protein sequence ID" value="Pp3c4_18000V3.1"/>
    <property type="gene ID" value="Pp3c4_18000"/>
</dbReference>
<dbReference type="PANTHER" id="PTHR47969:SF21">
    <property type="entry name" value="KINESIN-LIKE PROTEIN"/>
    <property type="match status" value="1"/>
</dbReference>
<feature type="region of interest" description="Disordered" evidence="12">
    <location>
        <begin position="1"/>
        <end position="33"/>
    </location>
</feature>
<evidence type="ECO:0000256" key="2">
    <source>
        <dbReference type="ARBA" id="ARBA00022490"/>
    </source>
</evidence>
<dbReference type="Gene3D" id="3.40.850.10">
    <property type="entry name" value="Kinesin motor domain"/>
    <property type="match status" value="1"/>
</dbReference>
<dbReference type="Pfam" id="PF00225">
    <property type="entry name" value="Kinesin"/>
    <property type="match status" value="1"/>
</dbReference>
<dbReference type="SUPFAM" id="SSF52540">
    <property type="entry name" value="P-loop containing nucleoside triphosphate hydrolases"/>
    <property type="match status" value="1"/>
</dbReference>
<evidence type="ECO:0000256" key="12">
    <source>
        <dbReference type="SAM" id="MobiDB-lite"/>
    </source>
</evidence>
<evidence type="ECO:0000256" key="10">
    <source>
        <dbReference type="RuleBase" id="RU000394"/>
    </source>
</evidence>
<comment type="subcellular location">
    <subcellularLocation>
        <location evidence="1">Cytoplasm</location>
        <location evidence="1">Cytoskeleton</location>
    </subcellularLocation>
</comment>
<evidence type="ECO:0000313" key="16">
    <source>
        <dbReference type="Proteomes" id="UP000006727"/>
    </source>
</evidence>
<dbReference type="GO" id="GO:0007018">
    <property type="term" value="P:microtubule-based movement"/>
    <property type="evidence" value="ECO:0000318"/>
    <property type="project" value="GO_Central"/>
</dbReference>
<feature type="region of interest" description="Disordered" evidence="12">
    <location>
        <begin position="820"/>
        <end position="859"/>
    </location>
</feature>
<dbReference type="EnsemblPlants" id="Pp3c4_18000V3.1">
    <property type="protein sequence ID" value="Pp3c4_18000V3.1"/>
    <property type="gene ID" value="Pp3c4_18000"/>
</dbReference>
<reference evidence="15" key="3">
    <citation type="submission" date="2020-12" db="UniProtKB">
        <authorList>
            <consortium name="EnsemblPlants"/>
        </authorList>
    </citation>
    <scope>IDENTIFICATION</scope>
</reference>
<evidence type="ECO:0000256" key="5">
    <source>
        <dbReference type="ARBA" id="ARBA00022840"/>
    </source>
</evidence>
<name>A0A2K1KP01_PHYPA</name>
<keyword evidence="4 9" id="KW-0547">Nucleotide-binding</keyword>
<dbReference type="GO" id="GO:0003777">
    <property type="term" value="F:microtubule motor activity"/>
    <property type="evidence" value="ECO:0000318"/>
    <property type="project" value="GO_Central"/>
</dbReference>
<feature type="region of interest" description="Disordered" evidence="12">
    <location>
        <begin position="705"/>
        <end position="732"/>
    </location>
</feature>
<keyword evidence="16" id="KW-1185">Reference proteome</keyword>
<keyword evidence="8" id="KW-0206">Cytoskeleton</keyword>
<dbReference type="GO" id="GO:0016887">
    <property type="term" value="F:ATP hydrolysis activity"/>
    <property type="evidence" value="ECO:0000318"/>
    <property type="project" value="GO_Central"/>
</dbReference>
<dbReference type="InterPro" id="IPR027640">
    <property type="entry name" value="Kinesin-like_fam"/>
</dbReference>
<dbReference type="GO" id="GO:0005871">
    <property type="term" value="C:kinesin complex"/>
    <property type="evidence" value="ECO:0000318"/>
    <property type="project" value="GO_Central"/>
</dbReference>
<dbReference type="FunFam" id="3.40.850.10:FF:000029">
    <property type="entry name" value="Kinesin-like protein KIF17"/>
    <property type="match status" value="1"/>
</dbReference>
<evidence type="ECO:0000256" key="8">
    <source>
        <dbReference type="ARBA" id="ARBA00023212"/>
    </source>
</evidence>
<feature type="compositionally biased region" description="Basic and acidic residues" evidence="12">
    <location>
        <begin position="820"/>
        <end position="831"/>
    </location>
</feature>
<feature type="region of interest" description="Disordered" evidence="12">
    <location>
        <begin position="744"/>
        <end position="767"/>
    </location>
</feature>
<reference evidence="14 16" key="2">
    <citation type="journal article" date="2018" name="Plant J.">
        <title>The Physcomitrella patens chromosome-scale assembly reveals moss genome structure and evolution.</title>
        <authorList>
            <person name="Lang D."/>
            <person name="Ullrich K.K."/>
            <person name="Murat F."/>
            <person name="Fuchs J."/>
            <person name="Jenkins J."/>
            <person name="Haas F.B."/>
            <person name="Piednoel M."/>
            <person name="Gundlach H."/>
            <person name="Van Bel M."/>
            <person name="Meyberg R."/>
            <person name="Vives C."/>
            <person name="Morata J."/>
            <person name="Symeonidi A."/>
            <person name="Hiss M."/>
            <person name="Muchero W."/>
            <person name="Kamisugi Y."/>
            <person name="Saleh O."/>
            <person name="Blanc G."/>
            <person name="Decker E.L."/>
            <person name="van Gessel N."/>
            <person name="Grimwood J."/>
            <person name="Hayes R.D."/>
            <person name="Graham S.W."/>
            <person name="Gunter L.E."/>
            <person name="McDaniel S.F."/>
            <person name="Hoernstein S.N.W."/>
            <person name="Larsson A."/>
            <person name="Li F.W."/>
            <person name="Perroud P.F."/>
            <person name="Phillips J."/>
            <person name="Ranjan P."/>
            <person name="Rokshar D.S."/>
            <person name="Rothfels C.J."/>
            <person name="Schneider L."/>
            <person name="Shu S."/>
            <person name="Stevenson D.W."/>
            <person name="Thummler F."/>
            <person name="Tillich M."/>
            <person name="Villarreal Aguilar J.C."/>
            <person name="Widiez T."/>
            <person name="Wong G.K."/>
            <person name="Wymore A."/>
            <person name="Zhang Y."/>
            <person name="Zimmer A.D."/>
            <person name="Quatrano R.S."/>
            <person name="Mayer K.F.X."/>
            <person name="Goodstein D."/>
            <person name="Casacuberta J.M."/>
            <person name="Vandepoele K."/>
            <person name="Reski R."/>
            <person name="Cuming A.C."/>
            <person name="Tuskan G.A."/>
            <person name="Maumus F."/>
            <person name="Salse J."/>
            <person name="Schmutz J."/>
            <person name="Rensing S.A."/>
        </authorList>
    </citation>
    <scope>NUCLEOTIDE SEQUENCE [LARGE SCALE GENOMIC DNA]</scope>
    <source>
        <strain evidence="15 16">cv. Gransden 2004</strain>
    </source>
</reference>
<keyword evidence="6 11" id="KW-0175">Coiled coil</keyword>
<dbReference type="AlphaFoldDB" id="A0A2K1KP01"/>
<dbReference type="EMBL" id="ABEU02000004">
    <property type="protein sequence ID" value="PNR55500.1"/>
    <property type="molecule type" value="Genomic_DNA"/>
</dbReference>
<keyword evidence="3 10" id="KW-0493">Microtubule</keyword>
<keyword evidence="2" id="KW-0963">Cytoplasm</keyword>
<dbReference type="GO" id="GO:0005524">
    <property type="term" value="F:ATP binding"/>
    <property type="evidence" value="ECO:0007669"/>
    <property type="project" value="UniProtKB-UniRule"/>
</dbReference>
<gene>
    <name evidence="14" type="ORF">PHYPA_006397</name>
</gene>
<dbReference type="InParanoid" id="A0A2K1KP01"/>
<sequence length="859" mass="96994">MKERGRGHGSGLTRTSSTGSSLSSGGGSARRAERVQVVVRCRPMLVKENAEGRNNCVLVDTVGSTIQVKNLKQPEQEPKLFTFDKTYDATSTQKQLYDDVAHPIVHSVMCGYNGTVLAYGQTASGKTFTMDGLDDPPEMRGIIPQAFEGIFTHIQDSQSSDNFLVRASYLEIHNEEIRDLLATGSQSSSRLELKENVEGNVYVKNLTSITVQSVADISHLLTVGKKSRSVGATLMNQDSSRSHSIFTITVEASARSSSAETDGSMHIRVGKLNLVDLAGSERLNKTGATGDRFRELTNINWSLSALGNVISALVDDKSSHVPYRDSKLTRLLQDSLGGNTRTVMIANIGPADYNYDESVSTLRYANRAKSIKNKPRINEDPKDAILREFQEEIARLRAQLQASSPVLDERTPNKIDPSSPSAVDLELHMQQLRAKMQEDMEHQVFLHKSMSDQAMACIKADFEQKTQSEMQALKAEKERSDEEKQRIAQQLQQQHVELQSHYQALAREKEDRDVLAAKLRALEEKLVHGTNNDNEKLLEKAKQKEVELALREQQLQEKENMDEERQRKIAELEEAQLMAEEKCNTMEEEVEMKTRKLRKLMARYQQSKNDINALRTELQDTIHEFQRERADMFLSLRSLDQQLQLKNFLIDKFISPEDLTKVMRRVHWDEENEIWNLVQNAPVRSLPYNGPTRVSIDGFTKQPLLRPNSAIGRSRPPLRQPEQTLSQSERDRYFGQPLESATSCLKSRSNTSSVHVHSPRKGAGRSKAIDEGKIGCRVDNILKKDQDVSEGRNHFEFGDNSQLSSSKVDIEHALREFRVDNKPSFTWDREPQQVTPAAAGARPKSARTKQHNPRPRTAR</sequence>
<dbReference type="InterPro" id="IPR019821">
    <property type="entry name" value="Kinesin_motor_CS"/>
</dbReference>
<comment type="similarity">
    <text evidence="9 10">Belongs to the TRAFAC class myosin-kinesin ATPase superfamily. Kinesin family.</text>
</comment>
<accession>A0A2K1KP01</accession>
<dbReference type="STRING" id="3218.A0A2K1KP01"/>
<feature type="binding site" evidence="9">
    <location>
        <begin position="120"/>
        <end position="127"/>
    </location>
    <ligand>
        <name>ATP</name>
        <dbReference type="ChEBI" id="CHEBI:30616"/>
    </ligand>
</feature>
<evidence type="ECO:0000256" key="7">
    <source>
        <dbReference type="ARBA" id="ARBA00023175"/>
    </source>
</evidence>
<keyword evidence="5 9" id="KW-0067">ATP-binding</keyword>
<evidence type="ECO:0000256" key="4">
    <source>
        <dbReference type="ARBA" id="ARBA00022741"/>
    </source>
</evidence>
<dbReference type="PaxDb" id="3218-PP1S13_115V6.1"/>
<reference evidence="14 16" key="1">
    <citation type="journal article" date="2008" name="Science">
        <title>The Physcomitrella genome reveals evolutionary insights into the conquest of land by plants.</title>
        <authorList>
            <person name="Rensing S."/>
            <person name="Lang D."/>
            <person name="Zimmer A."/>
            <person name="Terry A."/>
            <person name="Salamov A."/>
            <person name="Shapiro H."/>
            <person name="Nishiyama T."/>
            <person name="Perroud P.-F."/>
            <person name="Lindquist E."/>
            <person name="Kamisugi Y."/>
            <person name="Tanahashi T."/>
            <person name="Sakakibara K."/>
            <person name="Fujita T."/>
            <person name="Oishi K."/>
            <person name="Shin-I T."/>
            <person name="Kuroki Y."/>
            <person name="Toyoda A."/>
            <person name="Suzuki Y."/>
            <person name="Hashimoto A."/>
            <person name="Yamaguchi K."/>
            <person name="Sugano A."/>
            <person name="Kohara Y."/>
            <person name="Fujiyama A."/>
            <person name="Anterola A."/>
            <person name="Aoki S."/>
            <person name="Ashton N."/>
            <person name="Barbazuk W.B."/>
            <person name="Barker E."/>
            <person name="Bennetzen J."/>
            <person name="Bezanilla M."/>
            <person name="Blankenship R."/>
            <person name="Cho S.H."/>
            <person name="Dutcher S."/>
            <person name="Estelle M."/>
            <person name="Fawcett J.A."/>
            <person name="Gundlach H."/>
            <person name="Hanada K."/>
            <person name="Heyl A."/>
            <person name="Hicks K.A."/>
            <person name="Hugh J."/>
            <person name="Lohr M."/>
            <person name="Mayer K."/>
            <person name="Melkozernov A."/>
            <person name="Murata T."/>
            <person name="Nelson D."/>
            <person name="Pils B."/>
            <person name="Prigge M."/>
            <person name="Reiss B."/>
            <person name="Renner T."/>
            <person name="Rombauts S."/>
            <person name="Rushton P."/>
            <person name="Sanderfoot A."/>
            <person name="Schween G."/>
            <person name="Shiu S.-H."/>
            <person name="Stueber K."/>
            <person name="Theodoulou F.L."/>
            <person name="Tu H."/>
            <person name="Van de Peer Y."/>
            <person name="Verrier P.J."/>
            <person name="Waters E."/>
            <person name="Wood A."/>
            <person name="Yang L."/>
            <person name="Cove D."/>
            <person name="Cuming A."/>
            <person name="Hasebe M."/>
            <person name="Lucas S."/>
            <person name="Mishler D.B."/>
            <person name="Reski R."/>
            <person name="Grigoriev I."/>
            <person name="Quatrano R.S."/>
            <person name="Boore J.L."/>
        </authorList>
    </citation>
    <scope>NUCLEOTIDE SEQUENCE [LARGE SCALE GENOMIC DNA]</scope>
    <source>
        <strain evidence="15 16">cv. Gransden 2004</strain>
    </source>
</reference>
<feature type="domain" description="Kinesin motor" evidence="13">
    <location>
        <begin position="34"/>
        <end position="371"/>
    </location>
</feature>
<evidence type="ECO:0000256" key="3">
    <source>
        <dbReference type="ARBA" id="ARBA00022701"/>
    </source>
</evidence>